<keyword evidence="2" id="KW-1185">Reference proteome</keyword>
<accession>A0A9K3DAK4</accession>
<dbReference type="EMBL" id="BDIP01007701">
    <property type="protein sequence ID" value="GIQ91430.1"/>
    <property type="molecule type" value="Genomic_DNA"/>
</dbReference>
<dbReference type="Proteomes" id="UP000265618">
    <property type="component" value="Unassembled WGS sequence"/>
</dbReference>
<feature type="non-terminal residue" evidence="1">
    <location>
        <position position="1"/>
    </location>
</feature>
<dbReference type="AlphaFoldDB" id="A0A9K3DAK4"/>
<evidence type="ECO:0000313" key="1">
    <source>
        <dbReference type="EMBL" id="GIQ91430.1"/>
    </source>
</evidence>
<sequence length="156" mass="16713">MTSPDAVLVTSSADALVAIMTAVPKRLTPIELLDGAEDGWRSPVRYALTYLSDPAHRGTEDFCKPCASLAYFLSAALVSKDVVELVLEEGGLQTVCDLLQMGAVQGDVLCADACLLLYADLYPHCSDEEERLTAVASALPACEAITKEHRAQPMIQ</sequence>
<gene>
    <name evidence="1" type="ORF">KIPB_014680</name>
</gene>
<proteinExistence type="predicted"/>
<comment type="caution">
    <text evidence="1">The sequence shown here is derived from an EMBL/GenBank/DDBJ whole genome shotgun (WGS) entry which is preliminary data.</text>
</comment>
<organism evidence="1 2">
    <name type="scientific">Kipferlia bialata</name>
    <dbReference type="NCBI Taxonomy" id="797122"/>
    <lineage>
        <taxon>Eukaryota</taxon>
        <taxon>Metamonada</taxon>
        <taxon>Carpediemonas-like organisms</taxon>
        <taxon>Kipferlia</taxon>
    </lineage>
</organism>
<evidence type="ECO:0000313" key="2">
    <source>
        <dbReference type="Proteomes" id="UP000265618"/>
    </source>
</evidence>
<reference evidence="1 2" key="1">
    <citation type="journal article" date="2018" name="PLoS ONE">
        <title>The draft genome of Kipferlia bialata reveals reductive genome evolution in fornicate parasites.</title>
        <authorList>
            <person name="Tanifuji G."/>
            <person name="Takabayashi S."/>
            <person name="Kume K."/>
            <person name="Takagi M."/>
            <person name="Nakayama T."/>
            <person name="Kamikawa R."/>
            <person name="Inagaki Y."/>
            <person name="Hashimoto T."/>
        </authorList>
    </citation>
    <scope>NUCLEOTIDE SEQUENCE [LARGE SCALE GENOMIC DNA]</scope>
    <source>
        <strain evidence="1">NY0173</strain>
    </source>
</reference>
<name>A0A9K3DAK4_9EUKA</name>
<protein>
    <submittedName>
        <fullName evidence="1">Uncharacterized protein</fullName>
    </submittedName>
</protein>